<name>A0A316DGW7_9FLAO</name>
<evidence type="ECO:0000259" key="2">
    <source>
        <dbReference type="Pfam" id="PF13590"/>
    </source>
</evidence>
<dbReference type="Proteomes" id="UP000245430">
    <property type="component" value="Unassembled WGS sequence"/>
</dbReference>
<dbReference type="EMBL" id="QGGP01000008">
    <property type="protein sequence ID" value="PWK17547.1"/>
    <property type="molecule type" value="Genomic_DNA"/>
</dbReference>
<gene>
    <name evidence="3" type="ORF">LX78_02649</name>
</gene>
<evidence type="ECO:0000313" key="3">
    <source>
        <dbReference type="EMBL" id="PWK17547.1"/>
    </source>
</evidence>
<reference evidence="3 4" key="1">
    <citation type="submission" date="2018-05" db="EMBL/GenBank/DDBJ databases">
        <title>Genomic Encyclopedia of Archaeal and Bacterial Type Strains, Phase II (KMG-II): from individual species to whole genera.</title>
        <authorList>
            <person name="Goeker M."/>
        </authorList>
    </citation>
    <scope>NUCLEOTIDE SEQUENCE [LARGE SCALE GENOMIC DNA]</scope>
    <source>
        <strain evidence="3 4">DSM 22637</strain>
    </source>
</reference>
<evidence type="ECO:0000313" key="4">
    <source>
        <dbReference type="Proteomes" id="UP000245430"/>
    </source>
</evidence>
<feature type="domain" description="DUF4136" evidence="2">
    <location>
        <begin position="42"/>
        <end position="192"/>
    </location>
</feature>
<sequence length="197" mass="22589">MKKINHLPNQTLNLIKNKRSILKHVTIFFLFISIVSCVSINVASDYDKEANFTDYKTFAFYKTGIDKAEISDLDKRRILRAIESEMLAKGFTKSETPDLLVSIFTKSREKVNVQSSGYYPYGYGWGWSPYYWGSYNTVTTSTEGVLYIDLIDANKKELVWQGVGTGYLSQNTNKKEERIKEFVAAIMVKYPPNAENN</sequence>
<dbReference type="InterPro" id="IPR025411">
    <property type="entry name" value="DUF4136"/>
</dbReference>
<accession>A0A316DGW7</accession>
<dbReference type="AlphaFoldDB" id="A0A316DGW7"/>
<protein>
    <submittedName>
        <fullName evidence="3">Uncharacterized protein DUF4136</fullName>
    </submittedName>
</protein>
<dbReference type="OrthoDB" id="5432251at2"/>
<proteinExistence type="predicted"/>
<keyword evidence="4" id="KW-1185">Reference proteome</keyword>
<keyword evidence="1" id="KW-0472">Membrane</keyword>
<keyword evidence="1" id="KW-1133">Transmembrane helix</keyword>
<keyword evidence="1" id="KW-0812">Transmembrane</keyword>
<dbReference type="Pfam" id="PF13590">
    <property type="entry name" value="DUF4136"/>
    <property type="match status" value="1"/>
</dbReference>
<dbReference type="RefSeq" id="WP_109683229.1">
    <property type="nucleotide sequence ID" value="NZ_QGGP01000008.1"/>
</dbReference>
<feature type="transmembrane region" description="Helical" evidence="1">
    <location>
        <begin position="21"/>
        <end position="43"/>
    </location>
</feature>
<evidence type="ECO:0000256" key="1">
    <source>
        <dbReference type="SAM" id="Phobius"/>
    </source>
</evidence>
<comment type="caution">
    <text evidence="3">The sequence shown here is derived from an EMBL/GenBank/DDBJ whole genome shotgun (WGS) entry which is preliminary data.</text>
</comment>
<dbReference type="Gene3D" id="3.30.160.670">
    <property type="match status" value="1"/>
</dbReference>
<organism evidence="3 4">
    <name type="scientific">Xanthomarina spongicola</name>
    <dbReference type="NCBI Taxonomy" id="570520"/>
    <lineage>
        <taxon>Bacteria</taxon>
        <taxon>Pseudomonadati</taxon>
        <taxon>Bacteroidota</taxon>
        <taxon>Flavobacteriia</taxon>
        <taxon>Flavobacteriales</taxon>
        <taxon>Flavobacteriaceae</taxon>
        <taxon>Xanthomarina</taxon>
    </lineage>
</organism>